<protein>
    <recommendedName>
        <fullName evidence="4">Peptidase inhibitor family I36</fullName>
    </recommendedName>
</protein>
<gene>
    <name evidence="2" type="ORF">GCM10010319_61520</name>
</gene>
<accession>A0ABN0XWG1</accession>
<evidence type="ECO:0000313" key="3">
    <source>
        <dbReference type="Proteomes" id="UP001500063"/>
    </source>
</evidence>
<proteinExistence type="predicted"/>
<dbReference type="EMBL" id="BAAABW010000031">
    <property type="protein sequence ID" value="GAA0374666.1"/>
    <property type="molecule type" value="Genomic_DNA"/>
</dbReference>
<keyword evidence="3" id="KW-1185">Reference proteome</keyword>
<comment type="caution">
    <text evidence="2">The sequence shown here is derived from an EMBL/GenBank/DDBJ whole genome shotgun (WGS) entry which is preliminary data.</text>
</comment>
<keyword evidence="1" id="KW-0732">Signal</keyword>
<feature type="signal peptide" evidence="1">
    <location>
        <begin position="1"/>
        <end position="33"/>
    </location>
</feature>
<name>A0ABN0XWG1_9ACTN</name>
<dbReference type="Proteomes" id="UP001500063">
    <property type="component" value="Unassembled WGS sequence"/>
</dbReference>
<sequence length="196" mass="21208">MTTHHIRTKSLLAVPACMALALTAGLGAAHATAAEGGRYAAQAEHAGLTGAQSVALQKDVDRYVAQTGGKQVSANRVDVRGGFVLVAVPGEKYARDLRTTTHPTSAADCNYLNFCGWPKANYEGTVWQHSSCNIYWEIPNGWNSGGSWWNNQSEGTVARMYNKSKHLVYSTPPAQVGNGSYDAHGNWHPVWYVKVC</sequence>
<evidence type="ECO:0000256" key="1">
    <source>
        <dbReference type="SAM" id="SignalP"/>
    </source>
</evidence>
<reference evidence="2 3" key="1">
    <citation type="journal article" date="2019" name="Int. J. Syst. Evol. Microbiol.">
        <title>The Global Catalogue of Microorganisms (GCM) 10K type strain sequencing project: providing services to taxonomists for standard genome sequencing and annotation.</title>
        <authorList>
            <consortium name="The Broad Institute Genomics Platform"/>
            <consortium name="The Broad Institute Genome Sequencing Center for Infectious Disease"/>
            <person name="Wu L."/>
            <person name="Ma J."/>
        </authorList>
    </citation>
    <scope>NUCLEOTIDE SEQUENCE [LARGE SCALE GENOMIC DNA]</scope>
    <source>
        <strain evidence="2 3">JCM 4565</strain>
    </source>
</reference>
<evidence type="ECO:0000313" key="2">
    <source>
        <dbReference type="EMBL" id="GAA0374666.1"/>
    </source>
</evidence>
<dbReference type="RefSeq" id="WP_344123061.1">
    <property type="nucleotide sequence ID" value="NZ_BAAABW010000031.1"/>
</dbReference>
<organism evidence="2 3">
    <name type="scientific">Streptomyces blastmyceticus</name>
    <dbReference type="NCBI Taxonomy" id="68180"/>
    <lineage>
        <taxon>Bacteria</taxon>
        <taxon>Bacillati</taxon>
        <taxon>Actinomycetota</taxon>
        <taxon>Actinomycetes</taxon>
        <taxon>Kitasatosporales</taxon>
        <taxon>Streptomycetaceae</taxon>
        <taxon>Streptomyces</taxon>
    </lineage>
</organism>
<feature type="chain" id="PRO_5046962453" description="Peptidase inhibitor family I36" evidence="1">
    <location>
        <begin position="34"/>
        <end position="196"/>
    </location>
</feature>
<evidence type="ECO:0008006" key="4">
    <source>
        <dbReference type="Google" id="ProtNLM"/>
    </source>
</evidence>